<organism evidence="3 4">
    <name type="scientific">Clonostachys chloroleuca</name>
    <dbReference type="NCBI Taxonomy" id="1926264"/>
    <lineage>
        <taxon>Eukaryota</taxon>
        <taxon>Fungi</taxon>
        <taxon>Dikarya</taxon>
        <taxon>Ascomycota</taxon>
        <taxon>Pezizomycotina</taxon>
        <taxon>Sordariomycetes</taxon>
        <taxon>Hypocreomycetidae</taxon>
        <taxon>Hypocreales</taxon>
        <taxon>Bionectriaceae</taxon>
        <taxon>Clonostachys</taxon>
    </lineage>
</organism>
<accession>A0AA35VHN3</accession>
<name>A0AA35VHN3_9HYPO</name>
<dbReference type="PROSITE" id="PS50297">
    <property type="entry name" value="ANK_REP_REGION"/>
    <property type="match status" value="1"/>
</dbReference>
<reference evidence="3" key="1">
    <citation type="submission" date="2023-01" db="EMBL/GenBank/DDBJ databases">
        <authorList>
            <person name="Piombo E."/>
        </authorList>
    </citation>
    <scope>NUCLEOTIDE SEQUENCE</scope>
</reference>
<dbReference type="PROSITE" id="PS50088">
    <property type="entry name" value="ANK_REPEAT"/>
    <property type="match status" value="1"/>
</dbReference>
<protein>
    <recommendedName>
        <fullName evidence="5">Ankyrin</fullName>
    </recommendedName>
</protein>
<dbReference type="Pfam" id="PF00023">
    <property type="entry name" value="Ank"/>
    <property type="match status" value="1"/>
</dbReference>
<evidence type="ECO:0000313" key="4">
    <source>
        <dbReference type="Proteomes" id="UP001160390"/>
    </source>
</evidence>
<dbReference type="SUPFAM" id="SSF48403">
    <property type="entry name" value="Ankyrin repeat"/>
    <property type="match status" value="1"/>
</dbReference>
<comment type="caution">
    <text evidence="3">The sequence shown here is derived from an EMBL/GenBank/DDBJ whole genome shotgun (WGS) entry which is preliminary data.</text>
</comment>
<evidence type="ECO:0000256" key="1">
    <source>
        <dbReference type="PROSITE-ProRule" id="PRU00023"/>
    </source>
</evidence>
<feature type="repeat" description="ANK" evidence="1">
    <location>
        <begin position="182"/>
        <end position="214"/>
    </location>
</feature>
<dbReference type="Gene3D" id="1.25.40.20">
    <property type="entry name" value="Ankyrin repeat-containing domain"/>
    <property type="match status" value="1"/>
</dbReference>
<dbReference type="Proteomes" id="UP001160390">
    <property type="component" value="Unassembled WGS sequence"/>
</dbReference>
<dbReference type="InterPro" id="IPR002110">
    <property type="entry name" value="Ankyrin_rpt"/>
</dbReference>
<keyword evidence="4" id="KW-1185">Reference proteome</keyword>
<keyword evidence="1" id="KW-0040">ANK repeat</keyword>
<dbReference type="SMART" id="SM00248">
    <property type="entry name" value="ANK"/>
    <property type="match status" value="1"/>
</dbReference>
<evidence type="ECO:0000256" key="2">
    <source>
        <dbReference type="SAM" id="MobiDB-lite"/>
    </source>
</evidence>
<feature type="compositionally biased region" description="Polar residues" evidence="2">
    <location>
        <begin position="1"/>
        <end position="15"/>
    </location>
</feature>
<feature type="region of interest" description="Disordered" evidence="2">
    <location>
        <begin position="1"/>
        <end position="20"/>
    </location>
</feature>
<proteinExistence type="predicted"/>
<gene>
    <name evidence="3" type="ORF">CCHLO57077_00018204</name>
</gene>
<dbReference type="EMBL" id="CABFNP030001315">
    <property type="protein sequence ID" value="CAI6099163.1"/>
    <property type="molecule type" value="Genomic_DNA"/>
</dbReference>
<sequence length="329" mass="36937">MRAKLQESTGDPSRPSQHRLPFSWGDKLRILSNIVTTSSQHVTVTILSQLFTADPRSGILRISLVYRSLSSPSEPANSMTTGLESLPTEILVGIAEMCTLNSPLSYYANPSNYLQSYSRLARSSHRLFDALNAELYKQNLIRDPPAQSCILWAVNQGRLRTLVRACPPWGRGVQELDFDYPRYFSLLHLAVGRRHRDIVEYLLDHGADVHAPARNVCCDNDGDGYYGAPLYPLHFCLDHTLEGMFQLVWGHLSWSSQESGTDYGDYNHFEDPSHFFTFNDRLGSDHDSRTEIAALLIDRGAFMVAENVSAIPSLEREGQPDLAARLLPP</sequence>
<dbReference type="InterPro" id="IPR036770">
    <property type="entry name" value="Ankyrin_rpt-contain_sf"/>
</dbReference>
<evidence type="ECO:0000313" key="3">
    <source>
        <dbReference type="EMBL" id="CAI6099163.1"/>
    </source>
</evidence>
<evidence type="ECO:0008006" key="5">
    <source>
        <dbReference type="Google" id="ProtNLM"/>
    </source>
</evidence>
<dbReference type="AlphaFoldDB" id="A0AA35VHN3"/>